<dbReference type="EMBL" id="KB096633">
    <property type="protein sequence ID" value="ESO03462.1"/>
    <property type="molecule type" value="Genomic_DNA"/>
</dbReference>
<evidence type="ECO:0000313" key="2">
    <source>
        <dbReference type="EnsemblMetazoa" id="HelroP173763"/>
    </source>
</evidence>
<dbReference type="EMBL" id="AMQM01004710">
    <property type="status" value="NOT_ANNOTATED_CDS"/>
    <property type="molecule type" value="Genomic_DNA"/>
</dbReference>
<sequence length="103" mass="11682">MDSTYLVEPLLIEEPDESSVVNAINGVEYLVRRINAHCSDSLSFTFTIDGRGREVKFVAAFENIEEYEPGEFICRYKGKGITVGADPGYGTEEDKFFVKEHFF</sequence>
<protein>
    <submittedName>
        <fullName evidence="1 2">Uncharacterized protein</fullName>
    </submittedName>
</protein>
<name>T1F772_HELRO</name>
<dbReference type="AlphaFoldDB" id="T1F772"/>
<evidence type="ECO:0000313" key="1">
    <source>
        <dbReference type="EMBL" id="ESO03462.1"/>
    </source>
</evidence>
<dbReference type="EnsemblMetazoa" id="HelroT173763">
    <property type="protein sequence ID" value="HelroP173763"/>
    <property type="gene ID" value="HelroG173763"/>
</dbReference>
<gene>
    <name evidence="2" type="primary">20204671</name>
    <name evidence="1" type="ORF">HELRODRAFT_173763</name>
</gene>
<dbReference type="HOGENOM" id="CLU_2266610_0_0_1"/>
<dbReference type="GeneID" id="20204671"/>
<dbReference type="InParanoid" id="T1F772"/>
<reference evidence="2" key="3">
    <citation type="submission" date="2015-06" db="UniProtKB">
        <authorList>
            <consortium name="EnsemblMetazoa"/>
        </authorList>
    </citation>
    <scope>IDENTIFICATION</scope>
</reference>
<dbReference type="RefSeq" id="XP_009018610.1">
    <property type="nucleotide sequence ID" value="XM_009020362.1"/>
</dbReference>
<dbReference type="KEGG" id="hro:HELRODRAFT_173763"/>
<evidence type="ECO:0000313" key="3">
    <source>
        <dbReference type="Proteomes" id="UP000015101"/>
    </source>
</evidence>
<keyword evidence="3" id="KW-1185">Reference proteome</keyword>
<dbReference type="CTD" id="20204671"/>
<organism evidence="2 3">
    <name type="scientific">Helobdella robusta</name>
    <name type="common">Californian leech</name>
    <dbReference type="NCBI Taxonomy" id="6412"/>
    <lineage>
        <taxon>Eukaryota</taxon>
        <taxon>Metazoa</taxon>
        <taxon>Spiralia</taxon>
        <taxon>Lophotrochozoa</taxon>
        <taxon>Annelida</taxon>
        <taxon>Clitellata</taxon>
        <taxon>Hirudinea</taxon>
        <taxon>Rhynchobdellida</taxon>
        <taxon>Glossiphoniidae</taxon>
        <taxon>Helobdella</taxon>
    </lineage>
</organism>
<accession>T1F772</accession>
<dbReference type="Proteomes" id="UP000015101">
    <property type="component" value="Unassembled WGS sequence"/>
</dbReference>
<reference evidence="1 3" key="2">
    <citation type="journal article" date="2013" name="Nature">
        <title>Insights into bilaterian evolution from three spiralian genomes.</title>
        <authorList>
            <person name="Simakov O."/>
            <person name="Marletaz F."/>
            <person name="Cho S.J."/>
            <person name="Edsinger-Gonzales E."/>
            <person name="Havlak P."/>
            <person name="Hellsten U."/>
            <person name="Kuo D.H."/>
            <person name="Larsson T."/>
            <person name="Lv J."/>
            <person name="Arendt D."/>
            <person name="Savage R."/>
            <person name="Osoegawa K."/>
            <person name="de Jong P."/>
            <person name="Grimwood J."/>
            <person name="Chapman J.A."/>
            <person name="Shapiro H."/>
            <person name="Aerts A."/>
            <person name="Otillar R.P."/>
            <person name="Terry A.Y."/>
            <person name="Boore J.L."/>
            <person name="Grigoriev I.V."/>
            <person name="Lindberg D.R."/>
            <person name="Seaver E.C."/>
            <person name="Weisblat D.A."/>
            <person name="Putnam N.H."/>
            <person name="Rokhsar D.S."/>
        </authorList>
    </citation>
    <scope>NUCLEOTIDE SEQUENCE</scope>
</reference>
<reference evidence="3" key="1">
    <citation type="submission" date="2012-12" db="EMBL/GenBank/DDBJ databases">
        <authorList>
            <person name="Hellsten U."/>
            <person name="Grimwood J."/>
            <person name="Chapman J.A."/>
            <person name="Shapiro H."/>
            <person name="Aerts A."/>
            <person name="Otillar R.P."/>
            <person name="Terry A.Y."/>
            <person name="Boore J.L."/>
            <person name="Simakov O."/>
            <person name="Marletaz F."/>
            <person name="Cho S.-J."/>
            <person name="Edsinger-Gonzales E."/>
            <person name="Havlak P."/>
            <person name="Kuo D.-H."/>
            <person name="Larsson T."/>
            <person name="Lv J."/>
            <person name="Arendt D."/>
            <person name="Savage R."/>
            <person name="Osoegawa K."/>
            <person name="de Jong P."/>
            <person name="Lindberg D.R."/>
            <person name="Seaver E.C."/>
            <person name="Weisblat D.A."/>
            <person name="Putnam N.H."/>
            <person name="Grigoriev I.V."/>
            <person name="Rokhsar D.S."/>
        </authorList>
    </citation>
    <scope>NUCLEOTIDE SEQUENCE</scope>
</reference>
<proteinExistence type="predicted"/>